<name>A0A381D9V1_BACFN</name>
<evidence type="ECO:0000313" key="1">
    <source>
        <dbReference type="EMBL" id="CAH05754.1"/>
    </source>
</evidence>
<proteinExistence type="predicted"/>
<reference evidence="1 2" key="1">
    <citation type="journal article" date="2005" name="Science">
        <title>Extensive DNA inversions in the B. fragilis genome control variable gene expression.</title>
        <authorList>
            <person name="Cerdeno-Tarraga A.M."/>
            <person name="Patrick S."/>
            <person name="Crosmann L."/>
            <person name="Blakely G."/>
            <person name="Abratt V."/>
            <person name="Lennard N."/>
            <person name="Duerden B."/>
            <person name="Poxton I."/>
            <person name="Harris B."/>
            <person name="Quail M.A."/>
            <person name="Barron A."/>
            <person name="Clarck L."/>
            <person name="Corton C."/>
            <person name="Doggett J."/>
            <person name="Holden M.T.G."/>
            <person name="Larke N."/>
            <person name="Line A."/>
            <person name="Lord A."/>
            <person name="Norbertczak H."/>
            <person name="Ormond D."/>
            <person name="Price C."/>
            <person name="Rabbinowitsch E."/>
            <person name="Woodward J."/>
            <person name="Barrel B.G."/>
            <person name="Parkhill J."/>
        </authorList>
    </citation>
    <scope>NUCLEOTIDE SEQUENCE [LARGE SCALE GENOMIC DNA]</scope>
    <source>
        <strain evidence="2">ATCC 25285 / DSM 2151 / CCUG 4856 / JCM 11019 / LMG 10263 / NCTC 9343 / Onslow / VPI 2553 / EN-2</strain>
        <plasmid evidence="1">pBF9343</plasmid>
    </source>
</reference>
<dbReference type="GeneID" id="60370268"/>
<dbReference type="KEGG" id="bfs:BF9343_p40"/>
<keyword evidence="1" id="KW-0614">Plasmid</keyword>
<dbReference type="HOGENOM" id="CLU_1811953_0_0_10"/>
<dbReference type="EMBL" id="CR626928">
    <property type="protein sequence ID" value="CAH05754.1"/>
    <property type="molecule type" value="Genomic_DNA"/>
</dbReference>
<sequence>MKLFKHKKNDRKEKIKTKAEQATVILLTKIFQRFGVNNACERLLAWADIHHKVMFGITISFLSLVTFLSIVMRPSRKAMQVFNEEKNKRQISIDSRLQKKQIGVGDLLEVIKMQNEINELRKNGKLTPEDTLRIKDLYNKLNK</sequence>
<dbReference type="RefSeq" id="WP_011264156.1">
    <property type="nucleotide sequence ID" value="NC_006873.1"/>
</dbReference>
<accession>A0A381D9V1</accession>
<protein>
    <submittedName>
        <fullName evidence="1">Integral membrane protein</fullName>
    </submittedName>
</protein>
<gene>
    <name evidence="1" type="ORF">BF9343_p40</name>
</gene>
<evidence type="ECO:0000313" key="2">
    <source>
        <dbReference type="Proteomes" id="UP000006731"/>
    </source>
</evidence>
<organism evidence="1 2">
    <name type="scientific">Bacteroides fragilis (strain ATCC 25285 / DSM 2151 / CCUG 4856 / JCM 11019 / LMG 10263 / NCTC 9343 / Onslow / VPI 2553 / EN-2)</name>
    <dbReference type="NCBI Taxonomy" id="272559"/>
    <lineage>
        <taxon>Bacteria</taxon>
        <taxon>Pseudomonadati</taxon>
        <taxon>Bacteroidota</taxon>
        <taxon>Bacteroidia</taxon>
        <taxon>Bacteroidales</taxon>
        <taxon>Bacteroidaceae</taxon>
        <taxon>Bacteroides</taxon>
    </lineage>
</organism>
<dbReference type="Proteomes" id="UP000006731">
    <property type="component" value="Plasmid pBF9343"/>
</dbReference>
<keyword evidence="2" id="KW-1185">Reference proteome</keyword>
<geneLocation type="plasmid" evidence="1 2">
    <name>pBF9343</name>
</geneLocation>
<dbReference type="AlphaFoldDB" id="A0A381D9V1"/>
<accession>Q5CZC9</accession>